<feature type="signal peptide" evidence="2">
    <location>
        <begin position="1"/>
        <end position="19"/>
    </location>
</feature>
<dbReference type="SUPFAM" id="SSF56954">
    <property type="entry name" value="Outer membrane efflux proteins (OEP)"/>
    <property type="match status" value="1"/>
</dbReference>
<protein>
    <submittedName>
        <fullName evidence="3">Efflux transporter, RND family</fullName>
    </submittedName>
</protein>
<dbReference type="PANTHER" id="PTHR30203:SF33">
    <property type="entry name" value="BLR4455 PROTEIN"/>
    <property type="match status" value="1"/>
</dbReference>
<dbReference type="GO" id="GO:0005886">
    <property type="term" value="C:plasma membrane"/>
    <property type="evidence" value="ECO:0007669"/>
    <property type="project" value="UniProtKB-SubCell"/>
</dbReference>
<evidence type="ECO:0000256" key="2">
    <source>
        <dbReference type="RuleBase" id="RU362097"/>
    </source>
</evidence>
<proteinExistence type="inferred from homology"/>
<accession>A0A975GLA6</accession>
<keyword evidence="2" id="KW-1134">Transmembrane beta strand</keyword>
<evidence type="ECO:0000313" key="3">
    <source>
        <dbReference type="EMBL" id="QTA85572.1"/>
    </source>
</evidence>
<name>A0A975GLA6_9BACT</name>
<evidence type="ECO:0000256" key="1">
    <source>
        <dbReference type="ARBA" id="ARBA00007613"/>
    </source>
</evidence>
<keyword evidence="2" id="KW-0472">Membrane</keyword>
<keyword evidence="2" id="KW-0812">Transmembrane</keyword>
<reference evidence="3" key="1">
    <citation type="journal article" date="2021" name="Microb. Physiol.">
        <title>Proteogenomic Insights into the Physiology of Marine, Sulfate-Reducing, Filamentous Desulfonema limicola and Desulfonema magnum.</title>
        <authorList>
            <person name="Schnaars V."/>
            <person name="Wohlbrand L."/>
            <person name="Scheve S."/>
            <person name="Hinrichs C."/>
            <person name="Reinhardt R."/>
            <person name="Rabus R."/>
        </authorList>
    </citation>
    <scope>NUCLEOTIDE SEQUENCE</scope>
    <source>
        <strain evidence="3">4be13</strain>
    </source>
</reference>
<dbReference type="Gene3D" id="1.20.1600.10">
    <property type="entry name" value="Outer membrane efflux proteins (OEP)"/>
    <property type="match status" value="1"/>
</dbReference>
<dbReference type="NCBIfam" id="TIGR01845">
    <property type="entry name" value="outer_NodT"/>
    <property type="match status" value="1"/>
</dbReference>
<dbReference type="AlphaFoldDB" id="A0A975GLA6"/>
<organism evidence="3 4">
    <name type="scientific">Desulfonema magnum</name>
    <dbReference type="NCBI Taxonomy" id="45655"/>
    <lineage>
        <taxon>Bacteria</taxon>
        <taxon>Pseudomonadati</taxon>
        <taxon>Thermodesulfobacteriota</taxon>
        <taxon>Desulfobacteria</taxon>
        <taxon>Desulfobacterales</taxon>
        <taxon>Desulfococcaceae</taxon>
        <taxon>Desulfonema</taxon>
    </lineage>
</organism>
<keyword evidence="4" id="KW-1185">Reference proteome</keyword>
<dbReference type="PANTHER" id="PTHR30203">
    <property type="entry name" value="OUTER MEMBRANE CATION EFFLUX PROTEIN"/>
    <property type="match status" value="1"/>
</dbReference>
<keyword evidence="2" id="KW-0449">Lipoprotein</keyword>
<dbReference type="GO" id="GO:0015562">
    <property type="term" value="F:efflux transmembrane transporter activity"/>
    <property type="evidence" value="ECO:0007669"/>
    <property type="project" value="InterPro"/>
</dbReference>
<gene>
    <name evidence="3" type="ORF">dnm_015830</name>
</gene>
<dbReference type="Proteomes" id="UP000663722">
    <property type="component" value="Chromosome"/>
</dbReference>
<dbReference type="RefSeq" id="WP_207681574.1">
    <property type="nucleotide sequence ID" value="NZ_CP061800.1"/>
</dbReference>
<comment type="subcellular location">
    <subcellularLocation>
        <location evidence="2">Cell membrane</location>
        <topology evidence="2">Lipid-anchor</topology>
    </subcellularLocation>
</comment>
<dbReference type="Pfam" id="PF02321">
    <property type="entry name" value="OEP"/>
    <property type="match status" value="2"/>
</dbReference>
<comment type="similarity">
    <text evidence="1 2">Belongs to the outer membrane factor (OMF) (TC 1.B.17) family.</text>
</comment>
<dbReference type="EMBL" id="CP061800">
    <property type="protein sequence ID" value="QTA85572.1"/>
    <property type="molecule type" value="Genomic_DNA"/>
</dbReference>
<dbReference type="PROSITE" id="PS51257">
    <property type="entry name" value="PROKAR_LIPOPROTEIN"/>
    <property type="match status" value="1"/>
</dbReference>
<keyword evidence="2" id="KW-0732">Signal</keyword>
<evidence type="ECO:0000313" key="4">
    <source>
        <dbReference type="Proteomes" id="UP000663722"/>
    </source>
</evidence>
<sequence length="461" mass="50379">MKKICIYMFCLGLMLTGCAVGPNYTKPDAPIPLEFKGNKNWKIAEPKDHLPKGSWWEIFEDDVLNKLEKQAGEANQDLKAAMARVMQARSVAEIAESEFFPSLDMNPSARRSRTSAGHGTTVTENLFSLPFDLSYELDIWGRVRRSNEAAEAELSASAADYATVLLMLQADVARNYFQLRALDREIDIVKQTAGLREESLKLVQSRFKNGYTSKLDLERAKTELANTEAEGAALRKTRGSLENSLAVLLGKPASNFSLPPENLKIHVPEIAPGLASSLLERRPDVAGAERLVAAANARIGVAKAAFFPTIRLTGSAGYQSGETSSLLDRASRVWSLGPGISLPIFNGGRNRANMNKAEAAYDETVANYRQTVLKAVQEAEDGLTGLHFLGEQAKAQDRAVQAAENAEAISDERYKSGLVSYLDVVDAQRTALQAKRAGIQIWGEYLVTTVRLVKAIGGGWE</sequence>
<dbReference type="InterPro" id="IPR003423">
    <property type="entry name" value="OMP_efflux"/>
</dbReference>
<dbReference type="KEGG" id="dmm:dnm_015830"/>
<keyword evidence="2" id="KW-0564">Palmitate</keyword>
<dbReference type="InterPro" id="IPR010131">
    <property type="entry name" value="MdtP/NodT-like"/>
</dbReference>
<feature type="chain" id="PRO_5038164855" evidence="2">
    <location>
        <begin position="20"/>
        <end position="461"/>
    </location>
</feature>
<dbReference type="Gene3D" id="2.20.200.10">
    <property type="entry name" value="Outer membrane efflux proteins (OEP)"/>
    <property type="match status" value="1"/>
</dbReference>